<name>A0A0A8X787_MESS1</name>
<accession>A0A0A8X787</accession>
<sequence>MLNPCFHGYIAAVSKVNNRRGRGSQDINIPNLQYRVKVVG</sequence>
<protein>
    <submittedName>
        <fullName evidence="1">Uncharacterized protein</fullName>
    </submittedName>
</protein>
<dbReference type="Proteomes" id="UP000031014">
    <property type="component" value="Unassembled WGS sequence"/>
</dbReference>
<evidence type="ECO:0000313" key="2">
    <source>
        <dbReference type="Proteomes" id="UP000031014"/>
    </source>
</evidence>
<keyword evidence="2" id="KW-1185">Reference proteome</keyword>
<comment type="caution">
    <text evidence="1">The sequence shown here is derived from an EMBL/GenBank/DDBJ whole genome shotgun (WGS) entry which is preliminary data.</text>
</comment>
<dbReference type="AlphaFoldDB" id="A0A0A8X787"/>
<reference evidence="1 2" key="1">
    <citation type="submission" date="2013-06" db="EMBL/GenBank/DDBJ databases">
        <title>Whole genome shotgun sequence of Bacillus selenatarsenatis SF-1.</title>
        <authorList>
            <person name="Kuroda M."/>
            <person name="Sei K."/>
            <person name="Yamashita M."/>
            <person name="Ike M."/>
        </authorList>
    </citation>
    <scope>NUCLEOTIDE SEQUENCE [LARGE SCALE GENOMIC DNA]</scope>
    <source>
        <strain evidence="1 2">SF-1</strain>
    </source>
</reference>
<gene>
    <name evidence="1" type="ORF">SAMD00020551_3946</name>
</gene>
<dbReference type="EMBL" id="BASE01000092">
    <property type="protein sequence ID" value="GAM15788.1"/>
    <property type="molecule type" value="Genomic_DNA"/>
</dbReference>
<organism evidence="1 2">
    <name type="scientific">Mesobacillus selenatarsenatis (strain DSM 18680 / JCM 14380 / FERM P-15431 / SF-1)</name>
    <dbReference type="NCBI Taxonomy" id="1321606"/>
    <lineage>
        <taxon>Bacteria</taxon>
        <taxon>Bacillati</taxon>
        <taxon>Bacillota</taxon>
        <taxon>Bacilli</taxon>
        <taxon>Bacillales</taxon>
        <taxon>Bacillaceae</taxon>
        <taxon>Mesobacillus</taxon>
    </lineage>
</organism>
<proteinExistence type="predicted"/>
<evidence type="ECO:0000313" key="1">
    <source>
        <dbReference type="EMBL" id="GAM15788.1"/>
    </source>
</evidence>